<dbReference type="HOGENOM" id="CLU_2122873_0_0_1"/>
<reference evidence="2 3" key="1">
    <citation type="submission" date="2014-04" db="EMBL/GenBank/DDBJ databases">
        <authorList>
            <consortium name="DOE Joint Genome Institute"/>
            <person name="Kuo A."/>
            <person name="Girlanda M."/>
            <person name="Perotto S."/>
            <person name="Kohler A."/>
            <person name="Nagy L.G."/>
            <person name="Floudas D."/>
            <person name="Copeland A."/>
            <person name="Barry K.W."/>
            <person name="Cichocki N."/>
            <person name="Veneault-Fourrey C."/>
            <person name="LaButti K."/>
            <person name="Lindquist E.A."/>
            <person name="Lipzen A."/>
            <person name="Lundell T."/>
            <person name="Morin E."/>
            <person name="Murat C."/>
            <person name="Sun H."/>
            <person name="Tunlid A."/>
            <person name="Henrissat B."/>
            <person name="Grigoriev I.V."/>
            <person name="Hibbett D.S."/>
            <person name="Martin F."/>
            <person name="Nordberg H.P."/>
            <person name="Cantor M.N."/>
            <person name="Hua S.X."/>
        </authorList>
    </citation>
    <scope>NUCLEOTIDE SEQUENCE [LARGE SCALE GENOMIC DNA]</scope>
    <source>
        <strain evidence="2 3">MUT 4182</strain>
    </source>
</reference>
<protein>
    <submittedName>
        <fullName evidence="2">Uncharacterized protein</fullName>
    </submittedName>
</protein>
<sequence>MAPRVFLEIELICCANGKDAERSSSSPPSQRTNESWQSGSLGFPIAYQTPLHSPLPPESPPIDAGVANPFFCSAGRGKIQGGCCDSRTRTRARHLNFKVRRSPDSRLIESRAYN</sequence>
<feature type="region of interest" description="Disordered" evidence="1">
    <location>
        <begin position="18"/>
        <end position="61"/>
    </location>
</feature>
<dbReference type="EMBL" id="KN823140">
    <property type="protein sequence ID" value="KIO21372.1"/>
    <property type="molecule type" value="Genomic_DNA"/>
</dbReference>
<keyword evidence="3" id="KW-1185">Reference proteome</keyword>
<proteinExistence type="predicted"/>
<evidence type="ECO:0000313" key="3">
    <source>
        <dbReference type="Proteomes" id="UP000054248"/>
    </source>
</evidence>
<dbReference type="Proteomes" id="UP000054248">
    <property type="component" value="Unassembled WGS sequence"/>
</dbReference>
<name>A0A0C3LJ14_9AGAM</name>
<accession>A0A0C3LJ14</accession>
<evidence type="ECO:0000256" key="1">
    <source>
        <dbReference type="SAM" id="MobiDB-lite"/>
    </source>
</evidence>
<reference evidence="3" key="2">
    <citation type="submission" date="2015-01" db="EMBL/GenBank/DDBJ databases">
        <title>Evolutionary Origins and Diversification of the Mycorrhizal Mutualists.</title>
        <authorList>
            <consortium name="DOE Joint Genome Institute"/>
            <consortium name="Mycorrhizal Genomics Consortium"/>
            <person name="Kohler A."/>
            <person name="Kuo A."/>
            <person name="Nagy L.G."/>
            <person name="Floudas D."/>
            <person name="Copeland A."/>
            <person name="Barry K.W."/>
            <person name="Cichocki N."/>
            <person name="Veneault-Fourrey C."/>
            <person name="LaButti K."/>
            <person name="Lindquist E.A."/>
            <person name="Lipzen A."/>
            <person name="Lundell T."/>
            <person name="Morin E."/>
            <person name="Murat C."/>
            <person name="Riley R."/>
            <person name="Ohm R."/>
            <person name="Sun H."/>
            <person name="Tunlid A."/>
            <person name="Henrissat B."/>
            <person name="Grigoriev I.V."/>
            <person name="Hibbett D.S."/>
            <person name="Martin F."/>
        </authorList>
    </citation>
    <scope>NUCLEOTIDE SEQUENCE [LARGE SCALE GENOMIC DNA]</scope>
    <source>
        <strain evidence="3">MUT 4182</strain>
    </source>
</reference>
<evidence type="ECO:0000313" key="2">
    <source>
        <dbReference type="EMBL" id="KIO21372.1"/>
    </source>
</evidence>
<organism evidence="2 3">
    <name type="scientific">Tulasnella calospora MUT 4182</name>
    <dbReference type="NCBI Taxonomy" id="1051891"/>
    <lineage>
        <taxon>Eukaryota</taxon>
        <taxon>Fungi</taxon>
        <taxon>Dikarya</taxon>
        <taxon>Basidiomycota</taxon>
        <taxon>Agaricomycotina</taxon>
        <taxon>Agaricomycetes</taxon>
        <taxon>Cantharellales</taxon>
        <taxon>Tulasnellaceae</taxon>
        <taxon>Tulasnella</taxon>
    </lineage>
</organism>
<dbReference type="AlphaFoldDB" id="A0A0C3LJ14"/>
<feature type="compositionally biased region" description="Polar residues" evidence="1">
    <location>
        <begin position="23"/>
        <end position="40"/>
    </location>
</feature>
<gene>
    <name evidence="2" type="ORF">M407DRAFT_245507</name>
</gene>